<keyword evidence="6" id="KW-0503">Monooxygenase</keyword>
<evidence type="ECO:0000313" key="8">
    <source>
        <dbReference type="EMBL" id="NMO19233.1"/>
    </source>
</evidence>
<evidence type="ECO:0000313" key="9">
    <source>
        <dbReference type="Proteomes" id="UP000518300"/>
    </source>
</evidence>
<comment type="similarity">
    <text evidence="1">Belongs to the cytochrome P450 family.</text>
</comment>
<accession>A0A848LNP8</accession>
<dbReference type="InterPro" id="IPR001128">
    <property type="entry name" value="Cyt_P450"/>
</dbReference>
<evidence type="ECO:0000256" key="3">
    <source>
        <dbReference type="ARBA" id="ARBA00022723"/>
    </source>
</evidence>
<evidence type="ECO:0000256" key="7">
    <source>
        <dbReference type="PIRSR" id="PIRSR602401-1"/>
    </source>
</evidence>
<keyword evidence="2 7" id="KW-0349">Heme</keyword>
<dbReference type="AlphaFoldDB" id="A0A848LNP8"/>
<dbReference type="Gene3D" id="1.10.630.10">
    <property type="entry name" value="Cytochrome P450"/>
    <property type="match status" value="1"/>
</dbReference>
<dbReference type="PRINTS" id="PR00463">
    <property type="entry name" value="EP450I"/>
</dbReference>
<keyword evidence="5 7" id="KW-0408">Iron</keyword>
<gene>
    <name evidence="8" type="ORF">HG543_30835</name>
</gene>
<evidence type="ECO:0000256" key="5">
    <source>
        <dbReference type="ARBA" id="ARBA00023004"/>
    </source>
</evidence>
<dbReference type="EMBL" id="JABBJJ010000174">
    <property type="protein sequence ID" value="NMO19233.1"/>
    <property type="molecule type" value="Genomic_DNA"/>
</dbReference>
<name>A0A848LNP8_9BACT</name>
<dbReference type="Proteomes" id="UP000518300">
    <property type="component" value="Unassembled WGS sequence"/>
</dbReference>
<proteinExistence type="inferred from homology"/>
<comment type="cofactor">
    <cofactor evidence="7">
        <name>heme</name>
        <dbReference type="ChEBI" id="CHEBI:30413"/>
    </cofactor>
</comment>
<evidence type="ECO:0000256" key="1">
    <source>
        <dbReference type="ARBA" id="ARBA00010617"/>
    </source>
</evidence>
<feature type="binding site" description="axial binding residue" evidence="7">
    <location>
        <position position="414"/>
    </location>
    <ligand>
        <name>heme</name>
        <dbReference type="ChEBI" id="CHEBI:30413"/>
    </ligand>
    <ligandPart>
        <name>Fe</name>
        <dbReference type="ChEBI" id="CHEBI:18248"/>
    </ligandPart>
</feature>
<dbReference type="PRINTS" id="PR00385">
    <property type="entry name" value="P450"/>
</dbReference>
<evidence type="ECO:0000256" key="4">
    <source>
        <dbReference type="ARBA" id="ARBA00023002"/>
    </source>
</evidence>
<keyword evidence="9" id="KW-1185">Reference proteome</keyword>
<evidence type="ECO:0000256" key="6">
    <source>
        <dbReference type="ARBA" id="ARBA00023033"/>
    </source>
</evidence>
<keyword evidence="3 7" id="KW-0479">Metal-binding</keyword>
<sequence>MHAHAAPPSSAPASSASIRTGRYTPSLLEVARIMRREGLLGLLMQSWRSGGDLAYVRVGFAKPLFLVTHPEHVRHISVTHRQNYEKLASYDSVRDLLMGQGIVGVNGEDWRRQRKLMAPFFTPRAVEKFHAIFVADSQRLSERWLGLQGRGQPVDMFDEMMQVTASIILHALFSTETDETLQHIREAVESNVAFTSGRQMELLPIPLWVPTPGNRRFQRTRRNVDRYIRGVVERRRALPQEQWPEDLLTRMLTARDEETGGTMADQLVVDNGVSLFVAGHETTARTLGFLWYALSQHPEVEARMHAELDAVPGDAPPTLDDLRKLPYTLRVIKEVMRLYPPVTMYPRDAVADDELAGMHIPAGARVMLFAYGTHRHPDYWEDPERFDPDRWLPEREAARDPHAYHPFASGHRICLGNNFSLLETHVVAVMLARRFKVRLKPGHQARIDTLGMLRVSNGLPMFIEPR</sequence>
<comment type="caution">
    <text evidence="8">The sequence shown here is derived from an EMBL/GenBank/DDBJ whole genome shotgun (WGS) entry which is preliminary data.</text>
</comment>
<dbReference type="InterPro" id="IPR002401">
    <property type="entry name" value="Cyt_P450_E_grp-I"/>
</dbReference>
<dbReference type="PANTHER" id="PTHR24291">
    <property type="entry name" value="CYTOCHROME P450 FAMILY 4"/>
    <property type="match status" value="1"/>
</dbReference>
<dbReference type="InterPro" id="IPR036396">
    <property type="entry name" value="Cyt_P450_sf"/>
</dbReference>
<dbReference type="GO" id="GO:0005506">
    <property type="term" value="F:iron ion binding"/>
    <property type="evidence" value="ECO:0007669"/>
    <property type="project" value="InterPro"/>
</dbReference>
<dbReference type="GO" id="GO:0004497">
    <property type="term" value="F:monooxygenase activity"/>
    <property type="evidence" value="ECO:0007669"/>
    <property type="project" value="UniProtKB-KW"/>
</dbReference>
<dbReference type="CDD" id="cd20620">
    <property type="entry name" value="CYP132-like"/>
    <property type="match status" value="1"/>
</dbReference>
<organism evidence="8 9">
    <name type="scientific">Pyxidicoccus fallax</name>
    <dbReference type="NCBI Taxonomy" id="394095"/>
    <lineage>
        <taxon>Bacteria</taxon>
        <taxon>Pseudomonadati</taxon>
        <taxon>Myxococcota</taxon>
        <taxon>Myxococcia</taxon>
        <taxon>Myxococcales</taxon>
        <taxon>Cystobacterineae</taxon>
        <taxon>Myxococcaceae</taxon>
        <taxon>Pyxidicoccus</taxon>
    </lineage>
</organism>
<protein>
    <submittedName>
        <fullName evidence="8">Cytochrome P450</fullName>
    </submittedName>
</protein>
<reference evidence="8 9" key="1">
    <citation type="submission" date="2020-04" db="EMBL/GenBank/DDBJ databases">
        <title>Draft genome of Pyxidicoccus fallax type strain.</title>
        <authorList>
            <person name="Whitworth D.E."/>
        </authorList>
    </citation>
    <scope>NUCLEOTIDE SEQUENCE [LARGE SCALE GENOMIC DNA]</scope>
    <source>
        <strain evidence="8 9">DSM 14698</strain>
    </source>
</reference>
<dbReference type="GO" id="GO:0020037">
    <property type="term" value="F:heme binding"/>
    <property type="evidence" value="ECO:0007669"/>
    <property type="project" value="InterPro"/>
</dbReference>
<dbReference type="InterPro" id="IPR050196">
    <property type="entry name" value="Cytochrome_P450_Monoox"/>
</dbReference>
<keyword evidence="4" id="KW-0560">Oxidoreductase</keyword>
<evidence type="ECO:0000256" key="2">
    <source>
        <dbReference type="ARBA" id="ARBA00022617"/>
    </source>
</evidence>
<dbReference type="GO" id="GO:0016705">
    <property type="term" value="F:oxidoreductase activity, acting on paired donors, with incorporation or reduction of molecular oxygen"/>
    <property type="evidence" value="ECO:0007669"/>
    <property type="project" value="InterPro"/>
</dbReference>
<dbReference type="SUPFAM" id="SSF48264">
    <property type="entry name" value="Cytochrome P450"/>
    <property type="match status" value="1"/>
</dbReference>
<dbReference type="RefSeq" id="WP_169348485.1">
    <property type="nucleotide sequence ID" value="NZ_JABBJJ010000174.1"/>
</dbReference>
<dbReference type="PANTHER" id="PTHR24291:SF50">
    <property type="entry name" value="BIFUNCTIONAL ALBAFLAVENONE MONOOXYGENASE_TERPENE SYNTHASE"/>
    <property type="match status" value="1"/>
</dbReference>
<dbReference type="Pfam" id="PF00067">
    <property type="entry name" value="p450"/>
    <property type="match status" value="1"/>
</dbReference>